<reference evidence="1" key="1">
    <citation type="submission" date="2014-07" db="EMBL/GenBank/DDBJ databases">
        <title>Identification of a novel salt tolerance gene in wild soybean by whole-genome sequencing.</title>
        <authorList>
            <person name="Lam H.-M."/>
            <person name="Qi X."/>
            <person name="Li M.-W."/>
            <person name="Liu X."/>
            <person name="Xie M."/>
            <person name="Ni M."/>
            <person name="Xu X."/>
        </authorList>
    </citation>
    <scope>NUCLEOTIDE SEQUENCE [LARGE SCALE GENOMIC DNA]</scope>
    <source>
        <tissue evidence="1">Root</tissue>
    </source>
</reference>
<dbReference type="AlphaFoldDB" id="A0A0B2QY39"/>
<protein>
    <submittedName>
        <fullName evidence="1">Uncharacterized protein</fullName>
    </submittedName>
</protein>
<name>A0A0B2QY39_GLYSO</name>
<sequence>MGGMGMQSGNPQRLLNERETGACMFNDSHAFGLYFHRGCCMQKHSISYQAHLAVDKSQAVC</sequence>
<organism evidence="1">
    <name type="scientific">Glycine soja</name>
    <name type="common">Wild soybean</name>
    <dbReference type="NCBI Taxonomy" id="3848"/>
    <lineage>
        <taxon>Eukaryota</taxon>
        <taxon>Viridiplantae</taxon>
        <taxon>Streptophyta</taxon>
        <taxon>Embryophyta</taxon>
        <taxon>Tracheophyta</taxon>
        <taxon>Spermatophyta</taxon>
        <taxon>Magnoliopsida</taxon>
        <taxon>eudicotyledons</taxon>
        <taxon>Gunneridae</taxon>
        <taxon>Pentapetalae</taxon>
        <taxon>rosids</taxon>
        <taxon>fabids</taxon>
        <taxon>Fabales</taxon>
        <taxon>Fabaceae</taxon>
        <taxon>Papilionoideae</taxon>
        <taxon>50 kb inversion clade</taxon>
        <taxon>NPAAA clade</taxon>
        <taxon>indigoferoid/millettioid clade</taxon>
        <taxon>Phaseoleae</taxon>
        <taxon>Glycine</taxon>
        <taxon>Glycine subgen. Soja</taxon>
    </lineage>
</organism>
<gene>
    <name evidence="1" type="ORF">glysoja_027043</name>
</gene>
<dbReference type="Proteomes" id="UP000053555">
    <property type="component" value="Unassembled WGS sequence"/>
</dbReference>
<accession>A0A0B2QY39</accession>
<evidence type="ECO:0000313" key="1">
    <source>
        <dbReference type="EMBL" id="KHN24929.1"/>
    </source>
</evidence>
<proteinExistence type="predicted"/>
<dbReference type="EMBL" id="KN654844">
    <property type="protein sequence ID" value="KHN24929.1"/>
    <property type="molecule type" value="Genomic_DNA"/>
</dbReference>